<evidence type="ECO:0000256" key="1">
    <source>
        <dbReference type="ARBA" id="ARBA00004123"/>
    </source>
</evidence>
<evidence type="ECO:0000256" key="5">
    <source>
        <dbReference type="ARBA" id="ARBA00022771"/>
    </source>
</evidence>
<comment type="caution">
    <text evidence="13">The sequence shown here is derived from an EMBL/GenBank/DDBJ whole genome shotgun (WGS) entry which is preliminary data.</text>
</comment>
<evidence type="ECO:0000313" key="13">
    <source>
        <dbReference type="EMBL" id="CAI7934866.1"/>
    </source>
</evidence>
<keyword evidence="3" id="KW-0479">Metal-binding</keyword>
<evidence type="ECO:0000256" key="3">
    <source>
        <dbReference type="ARBA" id="ARBA00022723"/>
    </source>
</evidence>
<dbReference type="Pfam" id="PF13465">
    <property type="entry name" value="zf-H2C2_2"/>
    <property type="match status" value="1"/>
</dbReference>
<proteinExistence type="inferred from homology"/>
<evidence type="ECO:0000256" key="8">
    <source>
        <dbReference type="ARBA" id="ARBA00023125"/>
    </source>
</evidence>
<keyword evidence="10" id="KW-0539">Nucleus</keyword>
<dbReference type="Pfam" id="PF00096">
    <property type="entry name" value="zf-C2H2"/>
    <property type="match status" value="1"/>
</dbReference>
<comment type="subcellular location">
    <subcellularLocation>
        <location evidence="1">Nucleus</location>
    </subcellularLocation>
</comment>
<feature type="domain" description="C2H2-type" evidence="12">
    <location>
        <begin position="1"/>
        <end position="27"/>
    </location>
</feature>
<evidence type="ECO:0000256" key="11">
    <source>
        <dbReference type="PROSITE-ProRule" id="PRU00042"/>
    </source>
</evidence>
<evidence type="ECO:0000259" key="12">
    <source>
        <dbReference type="PROSITE" id="PS50157"/>
    </source>
</evidence>
<comment type="similarity">
    <text evidence="2">Belongs to the krueppel C2H2-type zinc-finger protein family.</text>
</comment>
<dbReference type="Gene3D" id="3.30.160.60">
    <property type="entry name" value="Classic Zinc Finger"/>
    <property type="match status" value="3"/>
</dbReference>
<dbReference type="GO" id="GO:0008270">
    <property type="term" value="F:zinc ion binding"/>
    <property type="evidence" value="ECO:0007669"/>
    <property type="project" value="UniProtKB-KW"/>
</dbReference>
<keyword evidence="4" id="KW-0677">Repeat</keyword>
<feature type="domain" description="C2H2-type" evidence="12">
    <location>
        <begin position="28"/>
        <end position="55"/>
    </location>
</feature>
<keyword evidence="7" id="KW-0805">Transcription regulation</keyword>
<accession>A0AA35VYJ1</accession>
<name>A0AA35VYJ1_9SAUR</name>
<evidence type="ECO:0000313" key="14">
    <source>
        <dbReference type="Proteomes" id="UP001178461"/>
    </source>
</evidence>
<keyword evidence="6" id="KW-0862">Zinc</keyword>
<dbReference type="Proteomes" id="UP001178461">
    <property type="component" value="Unassembled WGS sequence"/>
</dbReference>
<evidence type="ECO:0000256" key="2">
    <source>
        <dbReference type="ARBA" id="ARBA00006991"/>
    </source>
</evidence>
<evidence type="ECO:0000256" key="7">
    <source>
        <dbReference type="ARBA" id="ARBA00023015"/>
    </source>
</evidence>
<dbReference type="InterPro" id="IPR036236">
    <property type="entry name" value="Znf_C2H2_sf"/>
</dbReference>
<organism evidence="13 14">
    <name type="scientific">Podarcis lilfordi</name>
    <name type="common">Lilford's wall lizard</name>
    <dbReference type="NCBI Taxonomy" id="74358"/>
    <lineage>
        <taxon>Eukaryota</taxon>
        <taxon>Metazoa</taxon>
        <taxon>Chordata</taxon>
        <taxon>Craniata</taxon>
        <taxon>Vertebrata</taxon>
        <taxon>Euteleostomi</taxon>
        <taxon>Lepidosauria</taxon>
        <taxon>Squamata</taxon>
        <taxon>Bifurcata</taxon>
        <taxon>Unidentata</taxon>
        <taxon>Episquamata</taxon>
        <taxon>Laterata</taxon>
        <taxon>Lacertibaenia</taxon>
        <taxon>Lacertidae</taxon>
        <taxon>Podarcis</taxon>
    </lineage>
</organism>
<protein>
    <submittedName>
        <fullName evidence="13">---NA</fullName>
    </submittedName>
</protein>
<dbReference type="FunFam" id="3.30.160.60:FF:000566">
    <property type="entry name" value="zinc finger protein 133 isoform X2"/>
    <property type="match status" value="1"/>
</dbReference>
<keyword evidence="8" id="KW-0238">DNA-binding</keyword>
<dbReference type="SMART" id="SM00355">
    <property type="entry name" value="ZnF_C2H2"/>
    <property type="match status" value="3"/>
</dbReference>
<dbReference type="FunFam" id="3.30.160.60:FF:001954">
    <property type="entry name" value="Zinc finger protein 787"/>
    <property type="match status" value="1"/>
</dbReference>
<dbReference type="PANTHER" id="PTHR23226">
    <property type="entry name" value="ZINC FINGER AND SCAN DOMAIN-CONTAINING"/>
    <property type="match status" value="1"/>
</dbReference>
<dbReference type="EMBL" id="CANTUW010000005">
    <property type="protein sequence ID" value="CAI7934866.1"/>
    <property type="molecule type" value="Genomic_DNA"/>
</dbReference>
<keyword evidence="5 11" id="KW-0863">Zinc-finger</keyword>
<keyword evidence="14" id="KW-1185">Reference proteome</keyword>
<dbReference type="GO" id="GO:0045892">
    <property type="term" value="P:negative regulation of DNA-templated transcription"/>
    <property type="evidence" value="ECO:0007669"/>
    <property type="project" value="UniProtKB-ARBA"/>
</dbReference>
<evidence type="ECO:0000256" key="10">
    <source>
        <dbReference type="ARBA" id="ARBA00023242"/>
    </source>
</evidence>
<evidence type="ECO:0000256" key="6">
    <source>
        <dbReference type="ARBA" id="ARBA00022833"/>
    </source>
</evidence>
<gene>
    <name evidence="13" type="ORF">PODLI_1B027305</name>
</gene>
<feature type="domain" description="C2H2-type" evidence="12">
    <location>
        <begin position="56"/>
        <end position="83"/>
    </location>
</feature>
<dbReference type="GO" id="GO:0000981">
    <property type="term" value="F:DNA-binding transcription factor activity, RNA polymerase II-specific"/>
    <property type="evidence" value="ECO:0007669"/>
    <property type="project" value="TreeGrafter"/>
</dbReference>
<dbReference type="GO" id="GO:0005634">
    <property type="term" value="C:nucleus"/>
    <property type="evidence" value="ECO:0007669"/>
    <property type="project" value="UniProtKB-SubCell"/>
</dbReference>
<evidence type="ECO:0000256" key="9">
    <source>
        <dbReference type="ARBA" id="ARBA00023163"/>
    </source>
</evidence>
<dbReference type="InterPro" id="IPR013087">
    <property type="entry name" value="Znf_C2H2_type"/>
</dbReference>
<dbReference type="PROSITE" id="PS00028">
    <property type="entry name" value="ZINC_FINGER_C2H2_1"/>
    <property type="match status" value="3"/>
</dbReference>
<dbReference type="SUPFAM" id="SSF57667">
    <property type="entry name" value="beta-beta-alpha zinc fingers"/>
    <property type="match status" value="2"/>
</dbReference>
<keyword evidence="9" id="KW-0804">Transcription</keyword>
<evidence type="ECO:0000256" key="4">
    <source>
        <dbReference type="ARBA" id="ARBA00022737"/>
    </source>
</evidence>
<sequence length="141" mass="16093">MCLECGKSFREGHKLTSHQRIHTGEKPYQCLECGKSFSQSATLSYHHRIHTGEKPYQCSECGKRFSQEGNLTSHQRIHTGRNPISAQNVKRASVGRIVSLPIKESIQERKRFSVWNVGKDSFMAHQIIHTGLKAYQHTECV</sequence>
<dbReference type="GO" id="GO:0000978">
    <property type="term" value="F:RNA polymerase II cis-regulatory region sequence-specific DNA binding"/>
    <property type="evidence" value="ECO:0007669"/>
    <property type="project" value="TreeGrafter"/>
</dbReference>
<dbReference type="PANTHER" id="PTHR23226:SF377">
    <property type="entry name" value="ZINC FINGER AND SCAN DOMAIN-CONTAINING PROTEIN 20"/>
    <property type="match status" value="1"/>
</dbReference>
<reference evidence="13" key="1">
    <citation type="submission" date="2022-12" db="EMBL/GenBank/DDBJ databases">
        <authorList>
            <person name="Alioto T."/>
            <person name="Alioto T."/>
            <person name="Gomez Garrido J."/>
        </authorList>
    </citation>
    <scope>NUCLEOTIDE SEQUENCE</scope>
</reference>
<dbReference type="FunFam" id="3.30.160.60:FF:002343">
    <property type="entry name" value="Zinc finger protein 33A"/>
    <property type="match status" value="1"/>
</dbReference>
<dbReference type="AlphaFoldDB" id="A0AA35VYJ1"/>
<dbReference type="PROSITE" id="PS50157">
    <property type="entry name" value="ZINC_FINGER_C2H2_2"/>
    <property type="match status" value="3"/>
</dbReference>